<dbReference type="Proteomes" id="UP001352852">
    <property type="component" value="Unassembled WGS sequence"/>
</dbReference>
<proteinExistence type="predicted"/>
<accession>A0ABU7DGY2</accession>
<protein>
    <submittedName>
        <fullName evidence="2">Uncharacterized protein</fullName>
    </submittedName>
</protein>
<keyword evidence="3" id="KW-1185">Reference proteome</keyword>
<dbReference type="EMBL" id="JAHUTJ010025037">
    <property type="protein sequence ID" value="MED6273580.1"/>
    <property type="molecule type" value="Genomic_DNA"/>
</dbReference>
<sequence length="129" mass="14829">MRLLSRYIPPLFVYLRWSLINLWSNSPALTEDAKRKEPSRSSSSAAADKPGLAILLLFLAELHILRGPFITSHLRRARRASGVWVPEGGLVVPEMRLSGTCKLQQRNNSRMRRRKRRMGWDEGGAARWY</sequence>
<organism evidence="2 3">
    <name type="scientific">Characodon lateralis</name>
    <dbReference type="NCBI Taxonomy" id="208331"/>
    <lineage>
        <taxon>Eukaryota</taxon>
        <taxon>Metazoa</taxon>
        <taxon>Chordata</taxon>
        <taxon>Craniata</taxon>
        <taxon>Vertebrata</taxon>
        <taxon>Euteleostomi</taxon>
        <taxon>Actinopterygii</taxon>
        <taxon>Neopterygii</taxon>
        <taxon>Teleostei</taxon>
        <taxon>Neoteleostei</taxon>
        <taxon>Acanthomorphata</taxon>
        <taxon>Ovalentaria</taxon>
        <taxon>Atherinomorphae</taxon>
        <taxon>Cyprinodontiformes</taxon>
        <taxon>Goodeidae</taxon>
        <taxon>Characodon</taxon>
    </lineage>
</organism>
<evidence type="ECO:0000313" key="3">
    <source>
        <dbReference type="Proteomes" id="UP001352852"/>
    </source>
</evidence>
<name>A0ABU7DGY2_9TELE</name>
<reference evidence="2 3" key="1">
    <citation type="submission" date="2021-06" db="EMBL/GenBank/DDBJ databases">
        <authorList>
            <person name="Palmer J.M."/>
        </authorList>
    </citation>
    <scope>NUCLEOTIDE SEQUENCE [LARGE SCALE GENOMIC DNA]</scope>
    <source>
        <strain evidence="2 3">CL_MEX2019</strain>
        <tissue evidence="2">Muscle</tissue>
    </source>
</reference>
<gene>
    <name evidence="2" type="ORF">CHARACLAT_007886</name>
</gene>
<feature type="region of interest" description="Disordered" evidence="1">
    <location>
        <begin position="105"/>
        <end position="129"/>
    </location>
</feature>
<comment type="caution">
    <text evidence="2">The sequence shown here is derived from an EMBL/GenBank/DDBJ whole genome shotgun (WGS) entry which is preliminary data.</text>
</comment>
<evidence type="ECO:0000256" key="1">
    <source>
        <dbReference type="SAM" id="MobiDB-lite"/>
    </source>
</evidence>
<evidence type="ECO:0000313" key="2">
    <source>
        <dbReference type="EMBL" id="MED6273580.1"/>
    </source>
</evidence>